<protein>
    <recommendedName>
        <fullName evidence="3">HPt domain-containing protein</fullName>
    </recommendedName>
</protein>
<proteinExistence type="predicted"/>
<evidence type="ECO:0000313" key="2">
    <source>
        <dbReference type="Proteomes" id="UP000243053"/>
    </source>
</evidence>
<dbReference type="AlphaFoldDB" id="A0A1Y5EBZ2"/>
<dbReference type="Proteomes" id="UP000243053">
    <property type="component" value="Unassembled WGS sequence"/>
</dbReference>
<evidence type="ECO:0000313" key="1">
    <source>
        <dbReference type="EMBL" id="OUR78237.1"/>
    </source>
</evidence>
<name>A0A1Y5EBZ2_COLPS</name>
<gene>
    <name evidence="1" type="ORF">A9Q75_14350</name>
</gene>
<comment type="caution">
    <text evidence="1">The sequence shown here is derived from an EMBL/GenBank/DDBJ whole genome shotgun (WGS) entry which is preliminary data.</text>
</comment>
<evidence type="ECO:0008006" key="3">
    <source>
        <dbReference type="Google" id="ProtNLM"/>
    </source>
</evidence>
<dbReference type="SUPFAM" id="SSF47226">
    <property type="entry name" value="Histidine-containing phosphotransfer domain, HPT domain"/>
    <property type="match status" value="1"/>
</dbReference>
<reference evidence="2" key="1">
    <citation type="journal article" date="2017" name="Proc. Natl. Acad. Sci. U.S.A.">
        <title>Simulation of Deepwater Horizon oil plume reveals substrate specialization within a complex community of hydrocarbon degraders.</title>
        <authorList>
            <person name="Hu P."/>
            <person name="Dubinsky E.A."/>
            <person name="Probst A.J."/>
            <person name="Wang J."/>
            <person name="Sieber C.M.K."/>
            <person name="Tom L.M."/>
            <person name="Gardinali P."/>
            <person name="Banfield J.F."/>
            <person name="Atlas R.M."/>
            <person name="Andersen G.L."/>
        </authorList>
    </citation>
    <scope>NUCLEOTIDE SEQUENCE [LARGE SCALE GENOMIC DNA]</scope>
</reference>
<dbReference type="GO" id="GO:0000160">
    <property type="term" value="P:phosphorelay signal transduction system"/>
    <property type="evidence" value="ECO:0007669"/>
    <property type="project" value="InterPro"/>
</dbReference>
<accession>A0A1Y5EBZ2</accession>
<dbReference type="InterPro" id="IPR036641">
    <property type="entry name" value="HPT_dom_sf"/>
</dbReference>
<dbReference type="EMBL" id="MAAF01000083">
    <property type="protein sequence ID" value="OUR78237.1"/>
    <property type="molecule type" value="Genomic_DNA"/>
</dbReference>
<sequence length="118" mass="13440">MDYSPEVKLFMNVFQGDLDSAKEVAIVFCQYIPKLLVLAKNAYQKNDVVGLKDCLHKLKGSIGYAGFIIEAKKIELLEKKLNTTTSTLEINDFNNIIRQNFLLVEMINLEILSIRNTI</sequence>
<dbReference type="Gene3D" id="1.20.120.160">
    <property type="entry name" value="HPT domain"/>
    <property type="match status" value="1"/>
</dbReference>
<organism evidence="1 2">
    <name type="scientific">Colwellia psychrerythraea</name>
    <name type="common">Vibrio psychroerythus</name>
    <dbReference type="NCBI Taxonomy" id="28229"/>
    <lineage>
        <taxon>Bacteria</taxon>
        <taxon>Pseudomonadati</taxon>
        <taxon>Pseudomonadota</taxon>
        <taxon>Gammaproteobacteria</taxon>
        <taxon>Alteromonadales</taxon>
        <taxon>Colwelliaceae</taxon>
        <taxon>Colwellia</taxon>
    </lineage>
</organism>